<dbReference type="PROSITE" id="PS51272">
    <property type="entry name" value="SLH"/>
    <property type="match status" value="1"/>
</dbReference>
<sequence>MPIPDSDVEVDFDKPKEDEDSDDGSKEPQLDLEYADLDLQAYWGKDMIWAVDRGLISGYKDVKNPITGEKENLLKPYGTLTEAQFLTILLNYTEPEEMDKKLKNSNHSYWAYPQYELALQYNLPTLASIGDWSSADKPITRGKMAQLLVSKYYGKVAPEKSAMDFFIENNITSKDDYQDFRPDDTLTRAHVVTFMKNYHDTLNK</sequence>
<keyword evidence="1" id="KW-0732">Signal</keyword>
<dbReference type="RefSeq" id="WP_142789939.1">
    <property type="nucleotide sequence ID" value="NZ_VJMZ01000001.1"/>
</dbReference>
<dbReference type="Proteomes" id="UP000319280">
    <property type="component" value="Unassembled WGS sequence"/>
</dbReference>
<evidence type="ECO:0000313" key="5">
    <source>
        <dbReference type="Proteomes" id="UP000319280"/>
    </source>
</evidence>
<organism evidence="4 5">
    <name type="scientific">Lentibacillus cibarius</name>
    <dbReference type="NCBI Taxonomy" id="2583219"/>
    <lineage>
        <taxon>Bacteria</taxon>
        <taxon>Bacillati</taxon>
        <taxon>Bacillota</taxon>
        <taxon>Bacilli</taxon>
        <taxon>Bacillales</taxon>
        <taxon>Bacillaceae</taxon>
        <taxon>Lentibacillus</taxon>
    </lineage>
</organism>
<evidence type="ECO:0000256" key="1">
    <source>
        <dbReference type="ARBA" id="ARBA00022729"/>
    </source>
</evidence>
<comment type="caution">
    <text evidence="4">The sequence shown here is derived from an EMBL/GenBank/DDBJ whole genome shotgun (WGS) entry which is preliminary data.</text>
</comment>
<dbReference type="AlphaFoldDB" id="A0A549YFK1"/>
<feature type="compositionally biased region" description="Basic and acidic residues" evidence="2">
    <location>
        <begin position="11"/>
        <end position="29"/>
    </location>
</feature>
<reference evidence="4 5" key="1">
    <citation type="submission" date="2019-07" db="EMBL/GenBank/DDBJ databases">
        <title>Genomic analysis of Lentibacillus sp. NKC851-2.</title>
        <authorList>
            <person name="Oh Y.J."/>
        </authorList>
    </citation>
    <scope>NUCLEOTIDE SEQUENCE [LARGE SCALE GENOMIC DNA]</scope>
    <source>
        <strain evidence="4 5">NKC851-2</strain>
    </source>
</reference>
<evidence type="ECO:0000259" key="3">
    <source>
        <dbReference type="PROSITE" id="PS51272"/>
    </source>
</evidence>
<keyword evidence="5" id="KW-1185">Reference proteome</keyword>
<feature type="compositionally biased region" description="Acidic residues" evidence="2">
    <location>
        <begin position="1"/>
        <end position="10"/>
    </location>
</feature>
<name>A0A549YFK1_9BACI</name>
<dbReference type="InterPro" id="IPR001119">
    <property type="entry name" value="SLH_dom"/>
</dbReference>
<feature type="region of interest" description="Disordered" evidence="2">
    <location>
        <begin position="1"/>
        <end position="29"/>
    </location>
</feature>
<dbReference type="EMBL" id="VJMZ01000001">
    <property type="protein sequence ID" value="TRM10664.1"/>
    <property type="molecule type" value="Genomic_DNA"/>
</dbReference>
<proteinExistence type="predicted"/>
<feature type="domain" description="SLH" evidence="3">
    <location>
        <begin position="30"/>
        <end position="103"/>
    </location>
</feature>
<protein>
    <recommendedName>
        <fullName evidence="3">SLH domain-containing protein</fullName>
    </recommendedName>
</protein>
<evidence type="ECO:0000256" key="2">
    <source>
        <dbReference type="SAM" id="MobiDB-lite"/>
    </source>
</evidence>
<evidence type="ECO:0000313" key="4">
    <source>
        <dbReference type="EMBL" id="TRM10664.1"/>
    </source>
</evidence>
<accession>A0A549YFK1</accession>
<gene>
    <name evidence="4" type="ORF">FH966_02410</name>
</gene>